<evidence type="ECO:0000313" key="1">
    <source>
        <dbReference type="EMBL" id="JAD55205.1"/>
    </source>
</evidence>
<sequence length="49" mass="5342">MPHGISCAVGGWMMDKQLLPKLYLRTASHGVSTKQISSLISALGICVRW</sequence>
<reference evidence="1" key="2">
    <citation type="journal article" date="2015" name="Data Brief">
        <title>Shoot transcriptome of the giant reed, Arundo donax.</title>
        <authorList>
            <person name="Barrero R.A."/>
            <person name="Guerrero F.D."/>
            <person name="Moolhuijzen P."/>
            <person name="Goolsby J.A."/>
            <person name="Tidwell J."/>
            <person name="Bellgard S.E."/>
            <person name="Bellgard M.I."/>
        </authorList>
    </citation>
    <scope>NUCLEOTIDE SEQUENCE</scope>
    <source>
        <tissue evidence="1">Shoot tissue taken approximately 20 cm above the soil surface</tissue>
    </source>
</reference>
<organism evidence="1">
    <name type="scientific">Arundo donax</name>
    <name type="common">Giant reed</name>
    <name type="synonym">Donax arundinaceus</name>
    <dbReference type="NCBI Taxonomy" id="35708"/>
    <lineage>
        <taxon>Eukaryota</taxon>
        <taxon>Viridiplantae</taxon>
        <taxon>Streptophyta</taxon>
        <taxon>Embryophyta</taxon>
        <taxon>Tracheophyta</taxon>
        <taxon>Spermatophyta</taxon>
        <taxon>Magnoliopsida</taxon>
        <taxon>Liliopsida</taxon>
        <taxon>Poales</taxon>
        <taxon>Poaceae</taxon>
        <taxon>PACMAD clade</taxon>
        <taxon>Arundinoideae</taxon>
        <taxon>Arundineae</taxon>
        <taxon>Arundo</taxon>
    </lineage>
</organism>
<accession>A0A0A9B221</accession>
<dbReference type="EMBL" id="GBRH01242690">
    <property type="protein sequence ID" value="JAD55205.1"/>
    <property type="molecule type" value="Transcribed_RNA"/>
</dbReference>
<dbReference type="AlphaFoldDB" id="A0A0A9B221"/>
<proteinExistence type="predicted"/>
<protein>
    <submittedName>
        <fullName evidence="1">Uncharacterized protein</fullName>
    </submittedName>
</protein>
<name>A0A0A9B221_ARUDO</name>
<reference evidence="1" key="1">
    <citation type="submission" date="2014-09" db="EMBL/GenBank/DDBJ databases">
        <authorList>
            <person name="Magalhaes I.L.F."/>
            <person name="Oliveira U."/>
            <person name="Santos F.R."/>
            <person name="Vidigal T.H.D.A."/>
            <person name="Brescovit A.D."/>
            <person name="Santos A.J."/>
        </authorList>
    </citation>
    <scope>NUCLEOTIDE SEQUENCE</scope>
    <source>
        <tissue evidence="1">Shoot tissue taken approximately 20 cm above the soil surface</tissue>
    </source>
</reference>